<feature type="compositionally biased region" description="Basic and acidic residues" evidence="2">
    <location>
        <begin position="1211"/>
        <end position="1223"/>
    </location>
</feature>
<feature type="region of interest" description="Disordered" evidence="2">
    <location>
        <begin position="2675"/>
        <end position="2717"/>
    </location>
</feature>
<feature type="compositionally biased region" description="Low complexity" evidence="2">
    <location>
        <begin position="1594"/>
        <end position="1603"/>
    </location>
</feature>
<feature type="region of interest" description="Disordered" evidence="2">
    <location>
        <begin position="4334"/>
        <end position="4769"/>
    </location>
</feature>
<feature type="compositionally biased region" description="Basic residues" evidence="2">
    <location>
        <begin position="1982"/>
        <end position="1994"/>
    </location>
</feature>
<feature type="region of interest" description="Disordered" evidence="2">
    <location>
        <begin position="676"/>
        <end position="730"/>
    </location>
</feature>
<feature type="compositionally biased region" description="Basic and acidic residues" evidence="2">
    <location>
        <begin position="2004"/>
        <end position="2016"/>
    </location>
</feature>
<feature type="compositionally biased region" description="Basic and acidic residues" evidence="2">
    <location>
        <begin position="2270"/>
        <end position="2281"/>
    </location>
</feature>
<feature type="compositionally biased region" description="Polar residues" evidence="2">
    <location>
        <begin position="3086"/>
        <end position="3101"/>
    </location>
</feature>
<feature type="region of interest" description="Disordered" evidence="2">
    <location>
        <begin position="3844"/>
        <end position="3966"/>
    </location>
</feature>
<feature type="compositionally biased region" description="Polar residues" evidence="2">
    <location>
        <begin position="3412"/>
        <end position="3426"/>
    </location>
</feature>
<protein>
    <recommendedName>
        <fullName evidence="5">Involucrin repeat protein</fullName>
    </recommendedName>
</protein>
<proteinExistence type="predicted"/>
<feature type="compositionally biased region" description="Basic and acidic residues" evidence="2">
    <location>
        <begin position="988"/>
        <end position="1009"/>
    </location>
</feature>
<feature type="compositionally biased region" description="Low complexity" evidence="2">
    <location>
        <begin position="2488"/>
        <end position="2505"/>
    </location>
</feature>
<accession>A0A151GER0</accession>
<reference evidence="3 4" key="1">
    <citation type="journal article" date="2016" name="Sci. Rep.">
        <title>Insights into Adaptations to a Near-Obligate Nematode Endoparasitic Lifestyle from the Finished Genome of Drechmeria coniospora.</title>
        <authorList>
            <person name="Zhang L."/>
            <person name="Zhou Z."/>
            <person name="Guo Q."/>
            <person name="Fokkens L."/>
            <person name="Miskei M."/>
            <person name="Pocsi I."/>
            <person name="Zhang W."/>
            <person name="Chen M."/>
            <person name="Wang L."/>
            <person name="Sun Y."/>
            <person name="Donzelli B.G."/>
            <person name="Gibson D.M."/>
            <person name="Nelson D.R."/>
            <person name="Luo J.G."/>
            <person name="Rep M."/>
            <person name="Liu H."/>
            <person name="Yang S."/>
            <person name="Wang J."/>
            <person name="Krasnoff S.B."/>
            <person name="Xu Y."/>
            <person name="Molnar I."/>
            <person name="Lin M."/>
        </authorList>
    </citation>
    <scope>NUCLEOTIDE SEQUENCE [LARGE SCALE GENOMIC DNA]</scope>
    <source>
        <strain evidence="3 4">ARSEF 6962</strain>
    </source>
</reference>
<gene>
    <name evidence="3" type="ORF">DCS_07538</name>
</gene>
<feature type="compositionally biased region" description="Basic residues" evidence="2">
    <location>
        <begin position="3269"/>
        <end position="3279"/>
    </location>
</feature>
<feature type="compositionally biased region" description="Basic and acidic residues" evidence="2">
    <location>
        <begin position="1412"/>
        <end position="1435"/>
    </location>
</feature>
<evidence type="ECO:0000313" key="3">
    <source>
        <dbReference type="EMBL" id="KYK55575.1"/>
    </source>
</evidence>
<evidence type="ECO:0008006" key="5">
    <source>
        <dbReference type="Google" id="ProtNLM"/>
    </source>
</evidence>
<evidence type="ECO:0000256" key="1">
    <source>
        <dbReference type="SAM" id="Coils"/>
    </source>
</evidence>
<feature type="compositionally biased region" description="Basic residues" evidence="2">
    <location>
        <begin position="4082"/>
        <end position="4094"/>
    </location>
</feature>
<feature type="region of interest" description="Disordered" evidence="2">
    <location>
        <begin position="4785"/>
        <end position="4807"/>
    </location>
</feature>
<feature type="compositionally biased region" description="Basic residues" evidence="2">
    <location>
        <begin position="3560"/>
        <end position="3569"/>
    </location>
</feature>
<feature type="compositionally biased region" description="Basic and acidic residues" evidence="2">
    <location>
        <begin position="2024"/>
        <end position="2060"/>
    </location>
</feature>
<feature type="compositionally biased region" description="Basic and acidic residues" evidence="2">
    <location>
        <begin position="4384"/>
        <end position="4394"/>
    </location>
</feature>
<feature type="compositionally biased region" description="Basic residues" evidence="2">
    <location>
        <begin position="1927"/>
        <end position="1937"/>
    </location>
</feature>
<feature type="compositionally biased region" description="Polar residues" evidence="2">
    <location>
        <begin position="3617"/>
        <end position="3627"/>
    </location>
</feature>
<dbReference type="InterPro" id="IPR053268">
    <property type="entry name" value="Woronin_anchor"/>
</dbReference>
<feature type="compositionally biased region" description="Basic and acidic residues" evidence="2">
    <location>
        <begin position="2322"/>
        <end position="2340"/>
    </location>
</feature>
<feature type="compositionally biased region" description="Polar residues" evidence="2">
    <location>
        <begin position="362"/>
        <end position="371"/>
    </location>
</feature>
<dbReference type="STRING" id="98403.A0A151GER0"/>
<feature type="compositionally biased region" description="Basic residues" evidence="2">
    <location>
        <begin position="149"/>
        <end position="163"/>
    </location>
</feature>
<feature type="compositionally biased region" description="Basic residues" evidence="2">
    <location>
        <begin position="524"/>
        <end position="534"/>
    </location>
</feature>
<feature type="compositionally biased region" description="Basic and acidic residues" evidence="2">
    <location>
        <begin position="756"/>
        <end position="777"/>
    </location>
</feature>
<feature type="compositionally biased region" description="Basic residues" evidence="2">
    <location>
        <begin position="88"/>
        <end position="103"/>
    </location>
</feature>
<feature type="compositionally biased region" description="Basic residues" evidence="2">
    <location>
        <begin position="3784"/>
        <end position="3793"/>
    </location>
</feature>
<feature type="region of interest" description="Disordered" evidence="2">
    <location>
        <begin position="1"/>
        <end position="119"/>
    </location>
</feature>
<feature type="region of interest" description="Disordered" evidence="2">
    <location>
        <begin position="2806"/>
        <end position="2859"/>
    </location>
</feature>
<dbReference type="RefSeq" id="XP_040654927.1">
    <property type="nucleotide sequence ID" value="XM_040804823.1"/>
</dbReference>
<dbReference type="Proteomes" id="UP000076580">
    <property type="component" value="Chromosome 03"/>
</dbReference>
<feature type="region of interest" description="Disordered" evidence="2">
    <location>
        <begin position="753"/>
        <end position="779"/>
    </location>
</feature>
<feature type="compositionally biased region" description="Basic and acidic residues" evidence="2">
    <location>
        <begin position="1605"/>
        <end position="1618"/>
    </location>
</feature>
<feature type="compositionally biased region" description="Polar residues" evidence="2">
    <location>
        <begin position="1625"/>
        <end position="1637"/>
    </location>
</feature>
<feature type="compositionally biased region" description="Basic residues" evidence="2">
    <location>
        <begin position="3641"/>
        <end position="3652"/>
    </location>
</feature>
<feature type="compositionally biased region" description="Polar residues" evidence="2">
    <location>
        <begin position="3978"/>
        <end position="3989"/>
    </location>
</feature>
<feature type="compositionally biased region" description="Basic and acidic residues" evidence="2">
    <location>
        <begin position="4707"/>
        <end position="4719"/>
    </location>
</feature>
<dbReference type="PANTHER" id="PTHR40641:SF2">
    <property type="entry name" value="INVOLUCRIN REPEAT PROTEIN"/>
    <property type="match status" value="1"/>
</dbReference>
<feature type="compositionally biased region" description="Polar residues" evidence="2">
    <location>
        <begin position="4543"/>
        <end position="4553"/>
    </location>
</feature>
<feature type="compositionally biased region" description="Basic and acidic residues" evidence="2">
    <location>
        <begin position="597"/>
        <end position="610"/>
    </location>
</feature>
<feature type="region of interest" description="Disordered" evidence="2">
    <location>
        <begin position="4248"/>
        <end position="4321"/>
    </location>
</feature>
<feature type="compositionally biased region" description="Polar residues" evidence="2">
    <location>
        <begin position="3221"/>
        <end position="3237"/>
    </location>
</feature>
<feature type="region of interest" description="Disordered" evidence="2">
    <location>
        <begin position="287"/>
        <end position="500"/>
    </location>
</feature>
<keyword evidence="1" id="KW-0175">Coiled coil</keyword>
<feature type="compositionally biased region" description="Basic and acidic residues" evidence="2">
    <location>
        <begin position="4554"/>
        <end position="4586"/>
    </location>
</feature>
<feature type="region of interest" description="Disordered" evidence="2">
    <location>
        <begin position="3538"/>
        <end position="3666"/>
    </location>
</feature>
<feature type="compositionally biased region" description="Basic and acidic residues" evidence="2">
    <location>
        <begin position="4677"/>
        <end position="4686"/>
    </location>
</feature>
<feature type="compositionally biased region" description="Basic and acidic residues" evidence="2">
    <location>
        <begin position="406"/>
        <end position="427"/>
    </location>
</feature>
<feature type="compositionally biased region" description="Basic and acidic residues" evidence="2">
    <location>
        <begin position="2468"/>
        <end position="2481"/>
    </location>
</feature>
<feature type="compositionally biased region" description="Basic residues" evidence="2">
    <location>
        <begin position="3860"/>
        <end position="3870"/>
    </location>
</feature>
<comment type="caution">
    <text evidence="3">The sequence shown here is derived from an EMBL/GenBank/DDBJ whole genome shotgun (WGS) entry which is preliminary data.</text>
</comment>
<feature type="region of interest" description="Disordered" evidence="2">
    <location>
        <begin position="3446"/>
        <end position="3478"/>
    </location>
</feature>
<feature type="compositionally biased region" description="Basic and acidic residues" evidence="2">
    <location>
        <begin position="4742"/>
        <end position="4751"/>
    </location>
</feature>
<feature type="compositionally biased region" description="Basic residues" evidence="2">
    <location>
        <begin position="2702"/>
        <end position="2712"/>
    </location>
</feature>
<feature type="region of interest" description="Disordered" evidence="2">
    <location>
        <begin position="3190"/>
        <end position="3434"/>
    </location>
</feature>
<feature type="compositionally biased region" description="Basic residues" evidence="2">
    <location>
        <begin position="2102"/>
        <end position="2111"/>
    </location>
</feature>
<feature type="compositionally biased region" description="Polar residues" evidence="2">
    <location>
        <begin position="2136"/>
        <end position="2145"/>
    </location>
</feature>
<feature type="compositionally biased region" description="Low complexity" evidence="2">
    <location>
        <begin position="2342"/>
        <end position="2351"/>
    </location>
</feature>
<feature type="compositionally biased region" description="Polar residues" evidence="2">
    <location>
        <begin position="4276"/>
        <end position="4289"/>
    </location>
</feature>
<feature type="region of interest" description="Disordered" evidence="2">
    <location>
        <begin position="1762"/>
        <end position="2210"/>
    </location>
</feature>
<feature type="compositionally biased region" description="Basic residues" evidence="2">
    <location>
        <begin position="3034"/>
        <end position="3044"/>
    </location>
</feature>
<feature type="compositionally biased region" description="Polar residues" evidence="2">
    <location>
        <begin position="2177"/>
        <end position="2196"/>
    </location>
</feature>
<feature type="compositionally biased region" description="Polar residues" evidence="2">
    <location>
        <begin position="437"/>
        <end position="448"/>
    </location>
</feature>
<feature type="coiled-coil region" evidence="1">
    <location>
        <begin position="4818"/>
        <end position="4876"/>
    </location>
</feature>
<feature type="compositionally biased region" description="Polar residues" evidence="2">
    <location>
        <begin position="948"/>
        <end position="967"/>
    </location>
</feature>
<feature type="compositionally biased region" description="Acidic residues" evidence="2">
    <location>
        <begin position="4395"/>
        <end position="4404"/>
    </location>
</feature>
<feature type="region of interest" description="Disordered" evidence="2">
    <location>
        <begin position="3978"/>
        <end position="4153"/>
    </location>
</feature>
<feature type="compositionally biased region" description="Basic and acidic residues" evidence="2">
    <location>
        <begin position="1862"/>
        <end position="1886"/>
    </location>
</feature>
<evidence type="ECO:0000313" key="4">
    <source>
        <dbReference type="Proteomes" id="UP000076580"/>
    </source>
</evidence>
<feature type="compositionally biased region" description="Low complexity" evidence="2">
    <location>
        <begin position="2308"/>
        <end position="2320"/>
    </location>
</feature>
<feature type="region of interest" description="Disordered" evidence="2">
    <location>
        <begin position="2887"/>
        <end position="2932"/>
    </location>
</feature>
<feature type="compositionally biased region" description="Low complexity" evidence="2">
    <location>
        <begin position="4459"/>
        <end position="4470"/>
    </location>
</feature>
<evidence type="ECO:0000256" key="2">
    <source>
        <dbReference type="SAM" id="MobiDB-lite"/>
    </source>
</evidence>
<name>A0A151GER0_DRECN</name>
<feature type="region of interest" description="Disordered" evidence="2">
    <location>
        <begin position="1530"/>
        <end position="1684"/>
    </location>
</feature>
<feature type="compositionally biased region" description="Basic residues" evidence="2">
    <location>
        <begin position="4373"/>
        <end position="4383"/>
    </location>
</feature>
<feature type="compositionally biased region" description="Polar residues" evidence="2">
    <location>
        <begin position="2910"/>
        <end position="2920"/>
    </location>
</feature>
<feature type="compositionally biased region" description="Basic residues" evidence="2">
    <location>
        <begin position="2200"/>
        <end position="2209"/>
    </location>
</feature>
<feature type="compositionally biased region" description="Basic and acidic residues" evidence="2">
    <location>
        <begin position="911"/>
        <end position="942"/>
    </location>
</feature>
<feature type="compositionally biased region" description="Polar residues" evidence="2">
    <location>
        <begin position="899"/>
        <end position="909"/>
    </location>
</feature>
<feature type="region of interest" description="Disordered" evidence="2">
    <location>
        <begin position="2742"/>
        <end position="2783"/>
    </location>
</feature>
<sequence>MRESRRRSPENSRRPRRESRRGSGERLTNLPPMPMPVSPGAYTNSHTDTYASTNLPPSPLPPPPTSTSTMTMTATTATGAMPHGQDRRQRHSSPPRQSRRQRPRAPSSVHSSSSSISSSFLDISRHYPHTSRFGGLFTAFFRAPSERSRRSRRRSAGPRKRRILYFGNSSSSSVNSDLAYGNGYIANPKSARNRSPRRSAAGASNVAAAASSAGSTQYYQQQPQQPFWGAADDFNRSGTRKAQTDEEILEIGRQLQDFARKQNEHDLRTASRARPAAGLMAAGAAAAVVRDGQRRKRHGASSRGIGSSRPHTGSSADESDWESASEDESSDDADSELAYGSVVSHPIRPAAPSAMASGLAGPSTSSRQSSMVDPRLFGPVNSLRGLVTPQPFGPDGTAVPSGQHESFNRLRRADTDPVRATSTKKDYSSQTRHARNFNATTAPTTSTPRDLPYRPRAEPLPLQQPVPLTPVSPSLYETGKLEGVSGGETRDARPLSGDKNANEVSFAGIAAAAATAAALAFDRRQRRDGRRASRKAIDTDGRASEKRRSSHGRDDEKRDHDRRADDKDSNRWRRESDAQKEKRMSKPDSYAPGNADDGDRKWTSRSECQDDARTWRETAVDAYQEPGRSGRDILRELHDAGAGKVDEDAALKAQFAPERPLTPTIITVEREPVFDDMPVRPAKPAMRQSRMDSFEIDGMPENAKSPRGADSHAAPRRRYSYEEEEHEAKGLYDEIRQSTIPVGVAAVASAIAVEAARSRERRRDQYSDDGSREHYESVDVVQEEANRRFREAAIARKIAEDEVRSRSHSPDRSVLDKYSGDDATNESAIVTPPEYEDSHKGRKSRYDAPDADVRIDNKIYPQEIPRFRATGSGGDASFSSRDPSCERERPLLNLVFPTPISSRHTTPSPENLHRGDGKDGAGDRRESSSRQFEPAKDVHVAEGEPQGDQVQSGVAKSVTWGENSTKTFAVMTPEPSPDFRPSWEQSEDVERPHLDETNKRGTDMIERAHGTTSIEPANEPEEDWSPKAKPPAFDTTSPDQPFEHVSSAVPPIPGPKPSGSLPNKMPGAFADDIEFAATLAAGLQDTGFDPNIVIDDPAYRRRGSPPGESGPTGDSWSREEARPVAAESARGVPVDSSTMPELGCVIAEPGTAWDTPIVRTEEPDVPAKLSKKEKKKLEKLKRQSAELPEPGPLESETPPSESTTGPLRGLSKKEQRRREKELRTLALLQGDEVAGNAEIEPLEAHVVGDDQWEESGRSKSKKNRKSRDLEEDAPSKVSVPVDEFDDLQSLRKSEPDDEWMGSKKSKKKSKRSTDLYESGSRAPFDGSTSSRSSKSKRSGAMDDDNDDEVDAIKSGPPDRALPAPFEDRDVSSVVSESRAEVQKRGKREKRRSSQYEDDDAKSVASAPGSSYKVEDEQWKKRDGKKPSRKNDHDDAGSVPLAPSPSRRGKDEDEGMSSRYDDDSRSIASAPGSSRQSNGAEEKGSTGIFSSLLKLGGKDEKKESFLDNAGTPGAGVGFATVAAAAILTASRSNAADDSSEKEHNFPDDAEAVQETGVIDPEVAARAIKPAIDPQYGDLLPLPPSEPASPKPTPEELPSLPSSRPDTPPDERNLKRDYETRRRRSIQETPIKSPSSTAIPISLRIGQRGGPATPMSASLRSPMGSPMGTPDSASRRQARISWDSSREIKPLYLLEHARHKSADNVPHGPSLPELPLSEPSDRDSPAPRCEDPEASGDNVHQSIGDDDIADVGFRIDTNLAQTALDRDLAGSQETTPRAGVKPETPGQFPLENEESQSSNYAEPDPIESMSKDRSSYLLLSTPSSVGSMRVTDDEGLAQNPWESSPSKLGKSTALHDILEDLPSADEHFSDAREASPEDVFEEARDFHDAPASQVLPWMDSLNQEAGPEPTRSAATETVDPDGWRSMTRREKKGKAKKALQSREMNLADDTVADDSGTATNIAGDMPTVDHCTIQPELPQDAFKSQKKGKKGKKGKNKQYSWDDDLGDKPAEESPKPDNIDTADMLVAHDDPLSKGHEAIRSTGDEDAPPRALHDDDVPRDDSVTLDGPTYEVDTAVAADSAIPSTSERAPQPSVEADFWENTSKKGKKRKNKKPKEVALWDENPAHEIPSPVVLPQVQPDSNPNLANAAQVGQKDISELENDRITSPQEETVKAETAATVESSLATEANADDSWSTPTASKMSKKAKKKKDKQQVFLAWGETVMPESVPQTLVAIPAGTAADVGSAEAVGPVEVPNPGIPKPEADANITSAEHADEAAPKDVKFIPATSKKDKRKKKNTKDVASSDEPQVPEVPTDTTMDVDTMNDHVDIALHEPSAVREAEAEAPPNESSVSILASEPTADDPEDMRPMPTFSKKDKKKKRKSLLPDEPMLVENETEIPTNAEELQAEVKMESELAESQPFSEGHASKPEPIPAEPVYVPVSKGSKKKKKDKRKSVQWEPDVPENISVPEHDSAEPAHHITVEEPALQSPEEVFAEPESVSVVPEVTASDEKSPDCSHPSLCSTAGLVAPESLILASLSQEYDNKPSSEDVRKVVVDEPPSLEQCHSEPLFSQGEEPVEPTQETYSLEPTQADDHYFERNEGTVMPTSEPVFDQSSVVFKAKGKKSKKKKQSTAWDSIENELTPKLEADLQLPTETSAAEAGIGEPEAVTEVIAYEEEPQVATVEEPRETLAEDEWAMPTSGKKPKKNKKKGSKSTSIVDITPVSEVTSDTIETIVMTEEPAIVAERSKNPAVDQLDPEPSAAEDWPQVTSKKGKKKKRQSQLLSILDDEPSIVTVLAETPKSIEVPETAVNADAEFDVPKKAKKSKKKDMITLSWDSREVQPDVDSKSSPAQPGPASQECVRVAELDAQPPDCDAFLVEDDRASIAVSGAERVSDSTKDAPESPPERTALETSLPDSTVTKAPPVKEHDHDFSKMDLQKMEAKQSKNEEVMRLDSADRSNINSDTDLFLEKVTFEPFDSAVEHTPEVGEAVKISTSVEEPAVSKRREPAQSKEALEQPPEASLHTEWGGFSLKPSKKDKKKKKAKDVESTILQKSKMMSPPEEELQKLDSLVDRLESQETGPLIEQESTLEPETTIQTTSPGEYATCNEPEAKAEEEWGLGLSKKEKKKLKKKKIALESVSVESASPEDLDMGKLGQQGNLAVDTEASIENSSDPRQVCTTVEVEQEVPCDVTGAEDFKEDLGNIETPSQKAEKGADSDSTDFQNVLTSRVTNTAVQITADEAEQPTTESQPAATNTQVQDDEWSTASKKTKKGKKNRRSQVEAPSSKQPVAESLSAQSPENSHTFAIADSMADSPIPNQQVPELTVAVEKTQVSSDEQETSGIGLDADTPGDAICYEPEATELQSSGQAESTMLGTLPAPGLQSLNTAGPDEAWEGIPRKLSKKEKKHRSQTSQIESIVESTSEIPNEDPALCPESIDVEASGVPAGEQGMTASTEDVAHESSEWISSSKSKKGKKGKRLALAAAGVATATIVADVLNKCVEEEAVLPKVDDALSRTEPLGAWADEMDNVQPIIQAEPSTAEQNTLREDDGVGFEIPPKKAKKGKKGRASLSPAELSSEKTAILSGPERTSEVAIPETEQPGLGGENVPCDVDATGQGSTSQNLGGFTTVEADSEWAMPVKKKGKKGRKGKGGSLGMPADDADVPSQAETIAPATEDAMPCADDIIENTPTQNQPEPIDDSGTWRIVANDTDEGEAGGMGRGDTTSADDSKPFEPEPVTTPKDVAETPMSEPITEPAHEQPIPLDMQTEDAPMDNDWGLAVKTKGKKNKKGKQGSNVVAPANDDETTTHTMPIESTTNDIEEQLPADLTTEIIVEQKASLDMRAEDAPMDDNWGVSVKTKGKKNKKSKQGRGIITQANKDETVAEPAPTELKESTEDIEKPPNMEPNSEIVVEEPAENAEKQPPVEPLVETVVLESTDDTKRQAPMEPTAKTVASEPTEDATKHDLLVPIFETLVEQDSSNIDDSQVPPQAEAAVADDDWALPTKKKGKRTTKKDNTRSSTMTPGLDDKSTSIESPSPEVTDRSLSAPETVGPADVENLVESNAQQPTPPNDIQDEWSMPVKRKSSKKKKGGKSVRLSFAAEPAAALDETIPPEVSRSMENVPGDSAGESGGAKSDAQTVVHDDQPQYAGDAISVNPWCDVITASKSREPEEPITSDETLVPIEVNPVDAHLASTQAMDIGSFENDSSQREMIAVEQQEVAETVPVAKNAWTSHIASEGGTVDDFAAGEVETEPPPTAKPTGYTDRNFDEACNVESGSLANTVPSSSAEGPANPGADAFDDVWESDPRLPGNSTRVPDMSTIAEKEIALEISVDELLSKDPPEEPDAGSSKSFTAISGAAGGIGPLVEKFGGGKKKKKSKQKKIVDKRQAREDDIFDDPELWESADKKSLRTAPCDDCDDGMAGAVSSEEPRKAAKDPVTTVEETSAEKAALEMGEWTALATAPPAGLLRRSPDAEEPMGGLLKELSRASPGLSEYKRSPSRALPVVQEVPEAEAEAVKPSFGTMAEVKRDSGFAAEPASPQLGTGNLLSEGQQRDSGIHTDDWPEEMDMTRTPEPAKTKGREVRSSPFGTPVLREGTPVLREPAAAEATPEPEKKKSTKGRKQKDYGELGGRVTEATGATAVRGGAEREADSGADSMAGPRRSASNTSLPLSRHRTPEPQRFEAEAPGITRATSTPALTPTPPLRRVDKRMSGDLRALRQQSGSKSPTPAGVAFTTTAQEADKVEEKQDPGANELPPVANESRVRSTQVPAVDDGDMTDVFNGYGEGRIGSPRSPTRPHSMRRRQSMQVLELESRVDQLLVENRLLMEARAQAEQNLGQSHRAASALSERDAEIETLRQSLQFLQNEVHRLAEVNEGLASANAELASKDTVRHADLELSHATVTREFEEARGLHTQTLQEKEAEIADLRAQLEEAKEQIREMQRKILEDKAGDEGFLVIRDEDHFDTRCQQLCSHIQQWVLRFSKFSDMRACRLTSEINDEKTIDRLDNAVLDGSDVDSYLNDRVKRRDIFMSMTMTMMWEFVFTRYLFGMDREQRQKLKSLEKLLTEVGPDVAVRKWRAVTLTLLSRRESFKEQRDLDTEAVVQAILQTLCKILPPPSNLEDQIQSQLRRVMQEAVDLSIEMRTQRAEYMMLPPLQPEYDADGELAATVQFDASMMSERSGKVSATNEELEAQGAVVRIVLFPLVIKRGDDGGHGDEKIVVCPAQVLIARDNGNRHMTPSSDVGGASLGAPSRVSVVTEAMWPPDNAEQREGAF</sequence>
<feature type="compositionally biased region" description="Basic and acidic residues" evidence="2">
    <location>
        <begin position="535"/>
        <end position="586"/>
    </location>
</feature>
<dbReference type="PANTHER" id="PTHR40641">
    <property type="entry name" value="INVOLUCRIN REPEAT PROTEIN (AFU_ORTHOLOGUE AFUA_2G08060)"/>
    <property type="match status" value="1"/>
</dbReference>
<feature type="compositionally biased region" description="Polar residues" evidence="2">
    <location>
        <begin position="3283"/>
        <end position="3305"/>
    </location>
</feature>
<feature type="compositionally biased region" description="Basic and acidic residues" evidence="2">
    <location>
        <begin position="3001"/>
        <end position="3015"/>
    </location>
</feature>
<feature type="compositionally biased region" description="Basic and acidic residues" evidence="2">
    <location>
        <begin position="1"/>
        <end position="13"/>
    </location>
</feature>
<feature type="compositionally biased region" description="Polar residues" evidence="2">
    <location>
        <begin position="3245"/>
        <end position="3259"/>
    </location>
</feature>
<feature type="region of interest" description="Disordered" evidence="2">
    <location>
        <begin position="2991"/>
        <end position="3128"/>
    </location>
</feature>
<feature type="compositionally biased region" description="Basic and acidic residues" evidence="2">
    <location>
        <begin position="3064"/>
        <end position="3077"/>
    </location>
</feature>
<feature type="compositionally biased region" description="Polar residues" evidence="2">
    <location>
        <begin position="41"/>
        <end position="55"/>
    </location>
</feature>
<feature type="compositionally biased region" description="Polar residues" evidence="2">
    <location>
        <begin position="3809"/>
        <end position="3819"/>
    </location>
</feature>
<feature type="compositionally biased region" description="Basic residues" evidence="2">
    <location>
        <begin position="3401"/>
        <end position="3411"/>
    </location>
</feature>
<dbReference type="InParanoid" id="A0A151GER0"/>
<feature type="compositionally biased region" description="Basic and acidic residues" evidence="2">
    <location>
        <begin position="796"/>
        <end position="820"/>
    </location>
</feature>
<feature type="compositionally biased region" description="Low complexity" evidence="2">
    <location>
        <begin position="66"/>
        <end position="82"/>
    </location>
</feature>
<feature type="region of interest" description="Disordered" evidence="2">
    <location>
        <begin position="796"/>
        <end position="1066"/>
    </location>
</feature>
<feature type="compositionally biased region" description="Low complexity" evidence="2">
    <location>
        <begin position="104"/>
        <end position="119"/>
    </location>
</feature>
<feature type="region of interest" description="Disordered" evidence="2">
    <location>
        <begin position="1082"/>
        <end position="1487"/>
    </location>
</feature>
<feature type="region of interest" description="Disordered" evidence="2">
    <location>
        <begin position="2242"/>
        <end position="2518"/>
    </location>
</feature>
<dbReference type="GeneID" id="63720181"/>
<feature type="region of interest" description="Disordered" evidence="2">
    <location>
        <begin position="2559"/>
        <end position="2591"/>
    </location>
</feature>
<organism evidence="3 4">
    <name type="scientific">Drechmeria coniospora</name>
    <name type="common">Nematophagous fungus</name>
    <name type="synonym">Meria coniospora</name>
    <dbReference type="NCBI Taxonomy" id="98403"/>
    <lineage>
        <taxon>Eukaryota</taxon>
        <taxon>Fungi</taxon>
        <taxon>Dikarya</taxon>
        <taxon>Ascomycota</taxon>
        <taxon>Pezizomycotina</taxon>
        <taxon>Sordariomycetes</taxon>
        <taxon>Hypocreomycetidae</taxon>
        <taxon>Hypocreales</taxon>
        <taxon>Ophiocordycipitaceae</taxon>
        <taxon>Drechmeria</taxon>
    </lineage>
</organism>
<feature type="coiled-coil region" evidence="1">
    <location>
        <begin position="4913"/>
        <end position="4954"/>
    </location>
</feature>
<feature type="compositionally biased region" description="Basic residues" evidence="2">
    <location>
        <begin position="2443"/>
        <end position="2454"/>
    </location>
</feature>
<feature type="compositionally biased region" description="Basic and acidic residues" evidence="2">
    <location>
        <begin position="2836"/>
        <end position="2846"/>
    </location>
</feature>
<feature type="compositionally biased region" description="Basic and acidic residues" evidence="2">
    <location>
        <begin position="836"/>
        <end position="857"/>
    </location>
</feature>
<feature type="region of interest" description="Disordered" evidence="2">
    <location>
        <begin position="3709"/>
        <end position="3826"/>
    </location>
</feature>
<keyword evidence="4" id="KW-1185">Reference proteome</keyword>
<feature type="region of interest" description="Disordered" evidence="2">
    <location>
        <begin position="144"/>
        <end position="163"/>
    </location>
</feature>
<feature type="compositionally biased region" description="Acidic residues" evidence="2">
    <location>
        <begin position="317"/>
        <end position="335"/>
    </location>
</feature>
<dbReference type="EMBL" id="LAYC01000003">
    <property type="protein sequence ID" value="KYK55575.1"/>
    <property type="molecule type" value="Genomic_DNA"/>
</dbReference>
<feature type="compositionally biased region" description="Polar residues" evidence="2">
    <location>
        <begin position="3363"/>
        <end position="3375"/>
    </location>
</feature>
<feature type="compositionally biased region" description="Basic and acidic residues" evidence="2">
    <location>
        <begin position="2892"/>
        <end position="2909"/>
    </location>
</feature>
<feature type="compositionally biased region" description="Basic residues" evidence="2">
    <location>
        <begin position="1169"/>
        <end position="1179"/>
    </location>
</feature>
<feature type="region of interest" description="Disordered" evidence="2">
    <location>
        <begin position="514"/>
        <end position="610"/>
    </location>
</feature>
<feature type="compositionally biased region" description="Polar residues" evidence="2">
    <location>
        <begin position="1815"/>
        <end position="1824"/>
    </location>
</feature>
<feature type="compositionally biased region" description="Pro residues" evidence="2">
    <location>
        <begin position="56"/>
        <end position="65"/>
    </location>
</feature>
<feature type="compositionally biased region" description="Basic and acidic residues" evidence="2">
    <location>
        <begin position="3891"/>
        <end position="3903"/>
    </location>
</feature>
<feature type="region of interest" description="Disordered" evidence="2">
    <location>
        <begin position="1697"/>
        <end position="1743"/>
    </location>
</feature>
<feature type="compositionally biased region" description="Basic and acidic residues" evidence="2">
    <location>
        <begin position="1717"/>
        <end position="1729"/>
    </location>
</feature>
<feature type="compositionally biased region" description="Pro residues" evidence="2">
    <location>
        <begin position="1579"/>
        <end position="1590"/>
    </location>
</feature>